<proteinExistence type="predicted"/>
<gene>
    <name evidence="1" type="ORF">METZ01_LOCUS318604</name>
</gene>
<accession>A0A382NYN1</accession>
<feature type="non-terminal residue" evidence="1">
    <location>
        <position position="63"/>
    </location>
</feature>
<sequence length="63" mass="7241">MHAGEEHSEDKLVHEQDQLSPELFSTKLDTSLMIRIPAGTFKMGSSFVENKKHTEMCRKYDNS</sequence>
<protein>
    <submittedName>
        <fullName evidence="1">Uncharacterized protein</fullName>
    </submittedName>
</protein>
<reference evidence="1" key="1">
    <citation type="submission" date="2018-05" db="EMBL/GenBank/DDBJ databases">
        <authorList>
            <person name="Lanie J.A."/>
            <person name="Ng W.-L."/>
            <person name="Kazmierczak K.M."/>
            <person name="Andrzejewski T.M."/>
            <person name="Davidsen T.M."/>
            <person name="Wayne K.J."/>
            <person name="Tettelin H."/>
            <person name="Glass J.I."/>
            <person name="Rusch D."/>
            <person name="Podicherti R."/>
            <person name="Tsui H.-C.T."/>
            <person name="Winkler M.E."/>
        </authorList>
    </citation>
    <scope>NUCLEOTIDE SEQUENCE</scope>
</reference>
<dbReference type="EMBL" id="UINC01103399">
    <property type="protein sequence ID" value="SVC65750.1"/>
    <property type="molecule type" value="Genomic_DNA"/>
</dbReference>
<organism evidence="1">
    <name type="scientific">marine metagenome</name>
    <dbReference type="NCBI Taxonomy" id="408172"/>
    <lineage>
        <taxon>unclassified sequences</taxon>
        <taxon>metagenomes</taxon>
        <taxon>ecological metagenomes</taxon>
    </lineage>
</organism>
<dbReference type="AlphaFoldDB" id="A0A382NYN1"/>
<name>A0A382NYN1_9ZZZZ</name>
<evidence type="ECO:0000313" key="1">
    <source>
        <dbReference type="EMBL" id="SVC65750.1"/>
    </source>
</evidence>